<organism evidence="2 3">
    <name type="scientific">Congregibacter variabilis</name>
    <dbReference type="NCBI Taxonomy" id="3081200"/>
    <lineage>
        <taxon>Bacteria</taxon>
        <taxon>Pseudomonadati</taxon>
        <taxon>Pseudomonadota</taxon>
        <taxon>Gammaproteobacteria</taxon>
        <taxon>Cellvibrionales</taxon>
        <taxon>Halieaceae</taxon>
        <taxon>Congregibacter</taxon>
    </lineage>
</organism>
<reference evidence="2 3" key="1">
    <citation type="submission" date="2023-10" db="EMBL/GenBank/DDBJ databases">
        <title>Two novel species belonging to the OM43/NOR5 clade.</title>
        <authorList>
            <person name="Park M."/>
        </authorList>
    </citation>
    <scope>NUCLEOTIDE SEQUENCE [LARGE SCALE GENOMIC DNA]</scope>
    <source>
        <strain evidence="2 3">IMCC43200</strain>
    </source>
</reference>
<dbReference type="PANTHER" id="PTHR40940:SF1">
    <property type="entry name" value="PROTEIN BATD"/>
    <property type="match status" value="1"/>
</dbReference>
<name>A0ABZ0I379_9GAMM</name>
<keyword evidence="1" id="KW-0812">Transmembrane</keyword>
<keyword evidence="1" id="KW-1133">Transmembrane helix</keyword>
<feature type="transmembrane region" description="Helical" evidence="1">
    <location>
        <begin position="317"/>
        <end position="334"/>
    </location>
</feature>
<protein>
    <recommendedName>
        <fullName evidence="4">Oxygen tolerance</fullName>
    </recommendedName>
</protein>
<proteinExistence type="predicted"/>
<evidence type="ECO:0000256" key="1">
    <source>
        <dbReference type="SAM" id="Phobius"/>
    </source>
</evidence>
<evidence type="ECO:0000313" key="2">
    <source>
        <dbReference type="EMBL" id="WOJ93635.1"/>
    </source>
</evidence>
<evidence type="ECO:0008006" key="4">
    <source>
        <dbReference type="Google" id="ProtNLM"/>
    </source>
</evidence>
<keyword evidence="3" id="KW-1185">Reference proteome</keyword>
<dbReference type="RefSeq" id="WP_407348279.1">
    <property type="nucleotide sequence ID" value="NZ_CP136864.1"/>
</dbReference>
<sequence length="464" mass="51524">MTSFLMARFAIAQCQLGRLKMLLATLFATLMLITTDVHAAMSLDKLVADKQLQASVSIDTPSELYQRAPFTLSVEVATARWFSRGTRVRDFRIPGAVVRPVSSFADNSSRRIDGETWSVQRWRFRVFPQDAGLLTIPGIRVFVSVNTATDGAVEGELLLNPISAQIVAPPGFENLSTWIASPSLSIEQRWEGLLDNYMPGDAITRTRSFVVQDAPGMMLEASQLVETPGLSLYAAPAKVVDKSNRGTLTGTRTESLVITFEAPGQYRIPGLDYVWFNTNTGTLETVSLPELEVEVLAAEALPHKQKERFDLTRRPPLIIGSASALLLALLLWFSRNSRPSRTIRSALERRLQRRRSCSAYLRALQSQDTARCIQLLYQQLAESGSQRQLLDAVRTVKPNPERSKNSPDRPQSPEHSLRLLLDHAYGKGITLPNKKAARELWNVVSGDSIHKDDASRLELNPSAS</sequence>
<dbReference type="InterPro" id="IPR025738">
    <property type="entry name" value="BatD"/>
</dbReference>
<accession>A0ABZ0I379</accession>
<dbReference type="EMBL" id="CP136864">
    <property type="protein sequence ID" value="WOJ93635.1"/>
    <property type="molecule type" value="Genomic_DNA"/>
</dbReference>
<dbReference type="Proteomes" id="UP001626537">
    <property type="component" value="Chromosome"/>
</dbReference>
<keyword evidence="1" id="KW-0472">Membrane</keyword>
<gene>
    <name evidence="2" type="ORF">R0135_00360</name>
</gene>
<dbReference type="PANTHER" id="PTHR40940">
    <property type="entry name" value="PROTEIN BATD-RELATED"/>
    <property type="match status" value="1"/>
</dbReference>
<evidence type="ECO:0000313" key="3">
    <source>
        <dbReference type="Proteomes" id="UP001626537"/>
    </source>
</evidence>